<keyword evidence="6" id="KW-0915">Sodium</keyword>
<evidence type="ECO:0000256" key="1">
    <source>
        <dbReference type="ARBA" id="ARBA00004141"/>
    </source>
</evidence>
<evidence type="ECO:0000256" key="12">
    <source>
        <dbReference type="SAM" id="MobiDB-lite"/>
    </source>
</evidence>
<gene>
    <name evidence="13" type="ORF">NP493_434g00014</name>
</gene>
<dbReference type="AlphaFoldDB" id="A0AAD9KZM8"/>
<dbReference type="PANTHER" id="PTHR11690">
    <property type="entry name" value="AMILORIDE-SENSITIVE SODIUM CHANNEL-RELATED"/>
    <property type="match status" value="1"/>
</dbReference>
<evidence type="ECO:0000256" key="4">
    <source>
        <dbReference type="ARBA" id="ARBA00022692"/>
    </source>
</evidence>
<dbReference type="InterPro" id="IPR001873">
    <property type="entry name" value="ENaC"/>
</dbReference>
<keyword evidence="8" id="KW-0472">Membrane</keyword>
<dbReference type="Gene3D" id="2.60.470.10">
    <property type="entry name" value="Acid-sensing ion channels like domains"/>
    <property type="match status" value="1"/>
</dbReference>
<organism evidence="13 14">
    <name type="scientific">Ridgeia piscesae</name>
    <name type="common">Tubeworm</name>
    <dbReference type="NCBI Taxonomy" id="27915"/>
    <lineage>
        <taxon>Eukaryota</taxon>
        <taxon>Metazoa</taxon>
        <taxon>Spiralia</taxon>
        <taxon>Lophotrochozoa</taxon>
        <taxon>Annelida</taxon>
        <taxon>Polychaeta</taxon>
        <taxon>Sedentaria</taxon>
        <taxon>Canalipalpata</taxon>
        <taxon>Sabellida</taxon>
        <taxon>Siboglinidae</taxon>
        <taxon>Ridgeia</taxon>
    </lineage>
</organism>
<keyword evidence="10 11" id="KW-0407">Ion channel</keyword>
<name>A0AAD9KZM8_RIDPI</name>
<evidence type="ECO:0000256" key="5">
    <source>
        <dbReference type="ARBA" id="ARBA00022989"/>
    </source>
</evidence>
<evidence type="ECO:0000256" key="7">
    <source>
        <dbReference type="ARBA" id="ARBA00023065"/>
    </source>
</evidence>
<dbReference type="Proteomes" id="UP001209878">
    <property type="component" value="Unassembled WGS sequence"/>
</dbReference>
<dbReference type="GO" id="GO:0015280">
    <property type="term" value="F:ligand-gated sodium channel activity"/>
    <property type="evidence" value="ECO:0007669"/>
    <property type="project" value="TreeGrafter"/>
</dbReference>
<evidence type="ECO:0000256" key="11">
    <source>
        <dbReference type="RuleBase" id="RU000679"/>
    </source>
</evidence>
<evidence type="ECO:0000256" key="10">
    <source>
        <dbReference type="ARBA" id="ARBA00023303"/>
    </source>
</evidence>
<keyword evidence="3 11" id="KW-0894">Sodium channel</keyword>
<evidence type="ECO:0000256" key="3">
    <source>
        <dbReference type="ARBA" id="ARBA00022461"/>
    </source>
</evidence>
<dbReference type="GO" id="GO:0005886">
    <property type="term" value="C:plasma membrane"/>
    <property type="evidence" value="ECO:0007669"/>
    <property type="project" value="TreeGrafter"/>
</dbReference>
<evidence type="ECO:0000256" key="2">
    <source>
        <dbReference type="ARBA" id="ARBA00022448"/>
    </source>
</evidence>
<dbReference type="PRINTS" id="PR01078">
    <property type="entry name" value="AMINACHANNEL"/>
</dbReference>
<evidence type="ECO:0000313" key="13">
    <source>
        <dbReference type="EMBL" id="KAK2180633.1"/>
    </source>
</evidence>
<comment type="subcellular location">
    <subcellularLocation>
        <location evidence="1">Membrane</location>
        <topology evidence="1">Multi-pass membrane protein</topology>
    </subcellularLocation>
</comment>
<keyword evidence="9 11" id="KW-0739">Sodium transport</keyword>
<feature type="region of interest" description="Disordered" evidence="12">
    <location>
        <begin position="425"/>
        <end position="448"/>
    </location>
</feature>
<evidence type="ECO:0000256" key="9">
    <source>
        <dbReference type="ARBA" id="ARBA00023201"/>
    </source>
</evidence>
<keyword evidence="2 11" id="KW-0813">Transport</keyword>
<comment type="caution">
    <text evidence="13">The sequence shown here is derived from an EMBL/GenBank/DDBJ whole genome shotgun (WGS) entry which is preliminary data.</text>
</comment>
<dbReference type="EMBL" id="JAODUO010000434">
    <property type="protein sequence ID" value="KAK2180633.1"/>
    <property type="molecule type" value="Genomic_DNA"/>
</dbReference>
<accession>A0AAD9KZM8</accession>
<proteinExistence type="inferred from homology"/>
<dbReference type="Pfam" id="PF00858">
    <property type="entry name" value="ASC"/>
    <property type="match status" value="1"/>
</dbReference>
<sequence>MPSDNGSDLNGRNKSWYRAWQVFCETTSFHGLRNIAQSNNTPRRLVAATENGMYLWLDDMYSRANLSTFNYTEKGVGNVSMLDVYLKNKHLKKDMIVRWKGKNCTHEDFTLTLTDAGVCYTFNAEINADSFVESTGIRNALQLVVNIEQYEHMKGPHEAVGLKVLLHKQRTIPLMQDFADAVPAGMNTFIAVDISREINLPSPHGDCVSEQKLRYFDHYTQAACFRECVTLVAVKTCGCIDTYMPQLRPGSVAKNLSARCVCPKECNVTRYKVSTSYASALNITLFDLYKNANNSEKVRMKEYFKIDFRGGHEAMLQVRENLTSACENRSMSKPEANMQIIDATKHYKAYMWIKRKNFVELNIYMRDLRIEVREQQKAYRHIDLLSDIGGTLGLLIGASVITLCEAIDVFATNLTSRRRNQVISLRRSPDTQSNDDIDRSHEITNVGT</sequence>
<protein>
    <recommendedName>
        <fullName evidence="15">Amiloride-sensitive sodium channel</fullName>
    </recommendedName>
</protein>
<keyword evidence="4 11" id="KW-0812">Transmembrane</keyword>
<reference evidence="13" key="1">
    <citation type="journal article" date="2023" name="Mol. Biol. Evol.">
        <title>Third-Generation Sequencing Reveals the Adaptive Role of the Epigenome in Three Deep-Sea Polychaetes.</title>
        <authorList>
            <person name="Perez M."/>
            <person name="Aroh O."/>
            <person name="Sun Y."/>
            <person name="Lan Y."/>
            <person name="Juniper S.K."/>
            <person name="Young C.R."/>
            <person name="Angers B."/>
            <person name="Qian P.Y."/>
        </authorList>
    </citation>
    <scope>NUCLEOTIDE SEQUENCE</scope>
    <source>
        <strain evidence="13">R07B-5</strain>
    </source>
</reference>
<evidence type="ECO:0000256" key="6">
    <source>
        <dbReference type="ARBA" id="ARBA00023053"/>
    </source>
</evidence>
<keyword evidence="14" id="KW-1185">Reference proteome</keyword>
<comment type="similarity">
    <text evidence="11">Belongs to the amiloride-sensitive sodium channel (TC 1.A.6) family.</text>
</comment>
<evidence type="ECO:0000313" key="14">
    <source>
        <dbReference type="Proteomes" id="UP001209878"/>
    </source>
</evidence>
<dbReference type="Gene3D" id="1.10.287.770">
    <property type="entry name" value="YojJ-like"/>
    <property type="match status" value="1"/>
</dbReference>
<keyword evidence="7 11" id="KW-0406">Ion transport</keyword>
<keyword evidence="5" id="KW-1133">Transmembrane helix</keyword>
<evidence type="ECO:0008006" key="15">
    <source>
        <dbReference type="Google" id="ProtNLM"/>
    </source>
</evidence>
<evidence type="ECO:0000256" key="8">
    <source>
        <dbReference type="ARBA" id="ARBA00023136"/>
    </source>
</evidence>